<reference evidence="2 3" key="1">
    <citation type="submission" date="2024-02" db="EMBL/GenBank/DDBJ databases">
        <title>First draft genome assembly of two strains of Seiridium cardinale.</title>
        <authorList>
            <person name="Emiliani G."/>
            <person name="Scali E."/>
        </authorList>
    </citation>
    <scope>NUCLEOTIDE SEQUENCE [LARGE SCALE GENOMIC DNA]</scope>
    <source>
        <strain evidence="2 3">BM-138-000479</strain>
    </source>
</reference>
<evidence type="ECO:0000256" key="1">
    <source>
        <dbReference type="SAM" id="MobiDB-lite"/>
    </source>
</evidence>
<dbReference type="Proteomes" id="UP001465668">
    <property type="component" value="Unassembled WGS sequence"/>
</dbReference>
<keyword evidence="3" id="KW-1185">Reference proteome</keyword>
<organism evidence="2 3">
    <name type="scientific">Seiridium cardinale</name>
    <dbReference type="NCBI Taxonomy" id="138064"/>
    <lineage>
        <taxon>Eukaryota</taxon>
        <taxon>Fungi</taxon>
        <taxon>Dikarya</taxon>
        <taxon>Ascomycota</taxon>
        <taxon>Pezizomycotina</taxon>
        <taxon>Sordariomycetes</taxon>
        <taxon>Xylariomycetidae</taxon>
        <taxon>Amphisphaeriales</taxon>
        <taxon>Sporocadaceae</taxon>
        <taxon>Seiridium</taxon>
    </lineage>
</organism>
<dbReference type="EMBL" id="JARVKM010000024">
    <property type="protein sequence ID" value="KAK9776897.1"/>
    <property type="molecule type" value="Genomic_DNA"/>
</dbReference>
<proteinExistence type="predicted"/>
<evidence type="ECO:0000313" key="3">
    <source>
        <dbReference type="Proteomes" id="UP001465668"/>
    </source>
</evidence>
<feature type="compositionally biased region" description="Polar residues" evidence="1">
    <location>
        <begin position="168"/>
        <end position="184"/>
    </location>
</feature>
<protein>
    <submittedName>
        <fullName evidence="2">Uncharacterized protein</fullName>
    </submittedName>
</protein>
<comment type="caution">
    <text evidence="2">The sequence shown here is derived from an EMBL/GenBank/DDBJ whole genome shotgun (WGS) entry which is preliminary data.</text>
</comment>
<accession>A0ABR2XT22</accession>
<feature type="region of interest" description="Disordered" evidence="1">
    <location>
        <begin position="129"/>
        <end position="195"/>
    </location>
</feature>
<evidence type="ECO:0000313" key="2">
    <source>
        <dbReference type="EMBL" id="KAK9776897.1"/>
    </source>
</evidence>
<name>A0ABR2XT22_9PEZI</name>
<feature type="region of interest" description="Disordered" evidence="1">
    <location>
        <begin position="586"/>
        <end position="611"/>
    </location>
</feature>
<feature type="compositionally biased region" description="Basic and acidic residues" evidence="1">
    <location>
        <begin position="262"/>
        <end position="280"/>
    </location>
</feature>
<feature type="region of interest" description="Disordered" evidence="1">
    <location>
        <begin position="247"/>
        <end position="280"/>
    </location>
</feature>
<sequence length="611" mass="66010">MADINHPTAGWGEAHASDQGLGQLVPITPVDQTFDAERNSAPAAANRRDSITKSGVEHNTANLDSAQAVFSATAYPNVQAGGDKTDTPLVPTASGTVAIAKSVCDNTEQNYSGSSKSLNRSGNGNDLLFNLSADSSMDPTGVDKNNKPQVIDEGTGKGVKLSDKGDKQTTNQIPMRTGTSSDLVSQDHGVPTKNNARRMGVEFPRLKNFEEIYRWALAQHKAEFMKDDNKPSASVAVPMNIAKALPITAPGQSCGGRSSQDGSDRPPVKDMPIKDMPIKDEPIKDEPIKEEPIKDMPIKDEPSTWIAVPMNTAEAPTIAAHGQSDGRPSSQDDLAMFDCGNPSLCDFLADLRKAAAKQVIEPQLPGYVTSYLLGCIRSEPNVLKSNISGGHSKNTQYLFVRVIADIYLAQNVGGATPSAGLSDELGGASMRESESIGSQMREVQKIPDVGLLIAQGRIDLLREEAKNSERKDEILEICCKTLEVMIGEKAQYQLENKRMRAVEDENRKTISKLKDETFRVHSLVVDIQTGQRAQDVIQRRLADAIQLLYNRDVDLRDTTQVEDDSELIAVLQRSVMRKYKQLMDVGSASGSAAGSGSGSSRDKGKGKATMK</sequence>
<feature type="region of interest" description="Disordered" evidence="1">
    <location>
        <begin position="1"/>
        <end position="51"/>
    </location>
</feature>
<gene>
    <name evidence="2" type="ORF">SCAR479_06298</name>
</gene>